<evidence type="ECO:0000256" key="1">
    <source>
        <dbReference type="SAM" id="Phobius"/>
    </source>
</evidence>
<feature type="transmembrane region" description="Helical" evidence="1">
    <location>
        <begin position="110"/>
        <end position="127"/>
    </location>
</feature>
<dbReference type="AlphaFoldDB" id="A0A1K2IDX3"/>
<proteinExistence type="predicted"/>
<evidence type="ECO:0000313" key="2">
    <source>
        <dbReference type="EMBL" id="SFZ90496.1"/>
    </source>
</evidence>
<keyword evidence="1" id="KW-0812">Transmembrane</keyword>
<dbReference type="Proteomes" id="UP000182544">
    <property type="component" value="Unassembled WGS sequence"/>
</dbReference>
<gene>
    <name evidence="2" type="ORF">SAMN05428642_101970</name>
</gene>
<dbReference type="OrthoDB" id="1433928at2"/>
<protein>
    <submittedName>
        <fullName evidence="2">Uncharacterized protein</fullName>
    </submittedName>
</protein>
<name>A0A1K2IDX3_9FLAO</name>
<feature type="transmembrane region" description="Helical" evidence="1">
    <location>
        <begin position="76"/>
        <end position="98"/>
    </location>
</feature>
<feature type="transmembrane region" description="Helical" evidence="1">
    <location>
        <begin position="43"/>
        <end position="64"/>
    </location>
</feature>
<dbReference type="EMBL" id="FPKV01000001">
    <property type="protein sequence ID" value="SFZ90496.1"/>
    <property type="molecule type" value="Genomic_DNA"/>
</dbReference>
<organism evidence="2 3">
    <name type="scientific">Flaviramulus basaltis</name>
    <dbReference type="NCBI Taxonomy" id="369401"/>
    <lineage>
        <taxon>Bacteria</taxon>
        <taxon>Pseudomonadati</taxon>
        <taxon>Bacteroidota</taxon>
        <taxon>Flavobacteriia</taxon>
        <taxon>Flavobacteriales</taxon>
        <taxon>Flavobacteriaceae</taxon>
        <taxon>Flaviramulus</taxon>
    </lineage>
</organism>
<feature type="transmembrane region" description="Helical" evidence="1">
    <location>
        <begin position="12"/>
        <end position="31"/>
    </location>
</feature>
<sequence length="135" mass="15939">MNNPYKSDKFRFISGLIFIIIIYSWYYLFFITESQEWLLLPKLTFHLIRFGVTILVYIIGTFHLGKLKDSWMSSIWHLIHISGLCIITSMGLFDWFIMEISRNLKDFAHTIQEILISPVLYVAMGLLNRSLKKEA</sequence>
<dbReference type="STRING" id="369401.SAMN05428642_101970"/>
<keyword evidence="1" id="KW-1133">Transmembrane helix</keyword>
<keyword evidence="3" id="KW-1185">Reference proteome</keyword>
<evidence type="ECO:0000313" key="3">
    <source>
        <dbReference type="Proteomes" id="UP000182544"/>
    </source>
</evidence>
<dbReference type="RefSeq" id="WP_072400595.1">
    <property type="nucleotide sequence ID" value="NZ_FPKV01000001.1"/>
</dbReference>
<keyword evidence="1" id="KW-0472">Membrane</keyword>
<reference evidence="2 3" key="1">
    <citation type="submission" date="2016-10" db="EMBL/GenBank/DDBJ databases">
        <authorList>
            <person name="de Groot N.N."/>
        </authorList>
    </citation>
    <scope>NUCLEOTIDE SEQUENCE [LARGE SCALE GENOMIC DNA]</scope>
    <source>
        <strain evidence="2 3">DSM 18180</strain>
    </source>
</reference>
<accession>A0A1K2IDX3</accession>